<reference evidence="2" key="1">
    <citation type="journal article" date="2015" name="Nature">
        <title>Complex archaea that bridge the gap between prokaryotes and eukaryotes.</title>
        <authorList>
            <person name="Spang A."/>
            <person name="Saw J.H."/>
            <person name="Jorgensen S.L."/>
            <person name="Zaremba-Niedzwiedzka K."/>
            <person name="Martijn J."/>
            <person name="Lind A.E."/>
            <person name="van Eijk R."/>
            <person name="Schleper C."/>
            <person name="Guy L."/>
            <person name="Ettema T.J."/>
        </authorList>
    </citation>
    <scope>NUCLEOTIDE SEQUENCE</scope>
</reference>
<proteinExistence type="predicted"/>
<evidence type="ECO:0000313" key="2">
    <source>
        <dbReference type="EMBL" id="KKM80286.1"/>
    </source>
</evidence>
<keyword evidence="1" id="KW-0812">Transmembrane</keyword>
<dbReference type="AlphaFoldDB" id="A0A0F9L018"/>
<feature type="transmembrane region" description="Helical" evidence="1">
    <location>
        <begin position="6"/>
        <end position="30"/>
    </location>
</feature>
<dbReference type="EMBL" id="LAZR01008208">
    <property type="protein sequence ID" value="KKM80286.1"/>
    <property type="molecule type" value="Genomic_DNA"/>
</dbReference>
<accession>A0A0F9L018</accession>
<name>A0A0F9L018_9ZZZZ</name>
<gene>
    <name evidence="2" type="ORF">LCGC14_1341370</name>
</gene>
<keyword evidence="1" id="KW-0472">Membrane</keyword>
<keyword evidence="1" id="KW-1133">Transmembrane helix</keyword>
<sequence length="42" mass="4800">MRWLLAYVLIALCVVIVTPLLWVFAFIAIVSSTKQEMVEFKG</sequence>
<protein>
    <submittedName>
        <fullName evidence="2">Uncharacterized protein</fullName>
    </submittedName>
</protein>
<organism evidence="2">
    <name type="scientific">marine sediment metagenome</name>
    <dbReference type="NCBI Taxonomy" id="412755"/>
    <lineage>
        <taxon>unclassified sequences</taxon>
        <taxon>metagenomes</taxon>
        <taxon>ecological metagenomes</taxon>
    </lineage>
</organism>
<comment type="caution">
    <text evidence="2">The sequence shown here is derived from an EMBL/GenBank/DDBJ whole genome shotgun (WGS) entry which is preliminary data.</text>
</comment>
<evidence type="ECO:0000256" key="1">
    <source>
        <dbReference type="SAM" id="Phobius"/>
    </source>
</evidence>